<dbReference type="EMBL" id="CAQQ02032976">
    <property type="status" value="NOT_ANNOTATED_CDS"/>
    <property type="molecule type" value="Genomic_DNA"/>
</dbReference>
<dbReference type="EMBL" id="CAQQ02032977">
    <property type="status" value="NOT_ANNOTATED_CDS"/>
    <property type="molecule type" value="Genomic_DNA"/>
</dbReference>
<dbReference type="Proteomes" id="UP000015102">
    <property type="component" value="Unassembled WGS sequence"/>
</dbReference>
<keyword evidence="2" id="KW-1185">Reference proteome</keyword>
<dbReference type="HOGENOM" id="CLU_2500504_0_0_1"/>
<reference evidence="2" key="1">
    <citation type="submission" date="2013-02" db="EMBL/GenBank/DDBJ databases">
        <authorList>
            <person name="Hughes D."/>
        </authorList>
    </citation>
    <scope>NUCLEOTIDE SEQUENCE</scope>
    <source>
        <strain>Durham</strain>
        <strain evidence="2">NC isolate 2 -- Noor lab</strain>
    </source>
</reference>
<evidence type="ECO:0000313" key="1">
    <source>
        <dbReference type="EnsemblMetazoa" id="MESCA003169-PA"/>
    </source>
</evidence>
<name>T1GIA0_MEGSC</name>
<protein>
    <submittedName>
        <fullName evidence="1">Uncharacterized protein</fullName>
    </submittedName>
</protein>
<organism evidence="1 2">
    <name type="scientific">Megaselia scalaris</name>
    <name type="common">Humpbacked fly</name>
    <name type="synonym">Phora scalaris</name>
    <dbReference type="NCBI Taxonomy" id="36166"/>
    <lineage>
        <taxon>Eukaryota</taxon>
        <taxon>Metazoa</taxon>
        <taxon>Ecdysozoa</taxon>
        <taxon>Arthropoda</taxon>
        <taxon>Hexapoda</taxon>
        <taxon>Insecta</taxon>
        <taxon>Pterygota</taxon>
        <taxon>Neoptera</taxon>
        <taxon>Endopterygota</taxon>
        <taxon>Diptera</taxon>
        <taxon>Brachycera</taxon>
        <taxon>Muscomorpha</taxon>
        <taxon>Platypezoidea</taxon>
        <taxon>Phoridae</taxon>
        <taxon>Megaseliini</taxon>
        <taxon>Megaselia</taxon>
    </lineage>
</organism>
<reference evidence="1" key="2">
    <citation type="submission" date="2015-06" db="UniProtKB">
        <authorList>
            <consortium name="EnsemblMetazoa"/>
        </authorList>
    </citation>
    <scope>IDENTIFICATION</scope>
</reference>
<evidence type="ECO:0000313" key="2">
    <source>
        <dbReference type="Proteomes" id="UP000015102"/>
    </source>
</evidence>
<sequence length="86" mass="10002">MQIEVNVLTKQEAKNSKYEQNILKKYYYQSETPGSNLHNIYFLLRFVSFDCLHEPGRVLLTISKNPGMPNWFIARKSLSLVGVSYT</sequence>
<dbReference type="AlphaFoldDB" id="T1GIA0"/>
<proteinExistence type="predicted"/>
<accession>T1GIA0</accession>
<dbReference type="EnsemblMetazoa" id="MESCA003169-RA">
    <property type="protein sequence ID" value="MESCA003169-PA"/>
    <property type="gene ID" value="MESCA003169"/>
</dbReference>